<feature type="domain" description="Major facilitator superfamily (MFS) profile" evidence="7">
    <location>
        <begin position="26"/>
        <end position="441"/>
    </location>
</feature>
<feature type="transmembrane region" description="Helical" evidence="6">
    <location>
        <begin position="392"/>
        <end position="411"/>
    </location>
</feature>
<dbReference type="Gene3D" id="1.20.1250.20">
    <property type="entry name" value="MFS general substrate transporter like domains"/>
    <property type="match status" value="1"/>
</dbReference>
<organism evidence="8">
    <name type="scientific">Noctiluca scintillans</name>
    <name type="common">Sea sparkle</name>
    <name type="synonym">Red tide dinoflagellate</name>
    <dbReference type="NCBI Taxonomy" id="2966"/>
    <lineage>
        <taxon>Eukaryota</taxon>
        <taxon>Sar</taxon>
        <taxon>Alveolata</taxon>
        <taxon>Dinophyceae</taxon>
        <taxon>Noctilucales</taxon>
        <taxon>Noctilucaceae</taxon>
        <taxon>Noctiluca</taxon>
    </lineage>
</organism>
<reference evidence="8" key="1">
    <citation type="submission" date="2021-01" db="EMBL/GenBank/DDBJ databases">
        <authorList>
            <person name="Corre E."/>
            <person name="Pelletier E."/>
            <person name="Niang G."/>
            <person name="Scheremetjew M."/>
            <person name="Finn R."/>
            <person name="Kale V."/>
            <person name="Holt S."/>
            <person name="Cochrane G."/>
            <person name="Meng A."/>
            <person name="Brown T."/>
            <person name="Cohen L."/>
        </authorList>
    </citation>
    <scope>NUCLEOTIDE SEQUENCE</scope>
</reference>
<feature type="transmembrane region" description="Helical" evidence="6">
    <location>
        <begin position="255"/>
        <end position="276"/>
    </location>
</feature>
<evidence type="ECO:0000256" key="5">
    <source>
        <dbReference type="ARBA" id="ARBA00023136"/>
    </source>
</evidence>
<name>A0A7S1EYN1_NOCSC</name>
<feature type="transmembrane region" description="Helical" evidence="6">
    <location>
        <begin position="367"/>
        <end position="385"/>
    </location>
</feature>
<dbReference type="GO" id="GO:0022857">
    <property type="term" value="F:transmembrane transporter activity"/>
    <property type="evidence" value="ECO:0007669"/>
    <property type="project" value="InterPro"/>
</dbReference>
<dbReference type="GO" id="GO:0016020">
    <property type="term" value="C:membrane"/>
    <property type="evidence" value="ECO:0007669"/>
    <property type="project" value="UniProtKB-SubCell"/>
</dbReference>
<dbReference type="SUPFAM" id="SSF103473">
    <property type="entry name" value="MFS general substrate transporter"/>
    <property type="match status" value="1"/>
</dbReference>
<dbReference type="AlphaFoldDB" id="A0A7S1EYN1"/>
<feature type="transmembrane region" description="Helical" evidence="6">
    <location>
        <begin position="296"/>
        <end position="317"/>
    </location>
</feature>
<dbReference type="EMBL" id="HBFQ01008937">
    <property type="protein sequence ID" value="CAD8831905.1"/>
    <property type="molecule type" value="Transcribed_RNA"/>
</dbReference>
<sequence length="466" mass="50569">MSAMASGRPVGEIIEDLGYGPSQFITAALVGTLWLMFGAVTTALSTAKNTLTSTWGISGAQVGTLSSMKSFGGLLGIIIGGPLSDYVGRKPPVVLSLVLTSICCVLAGLSENYWSLLCVMFVTGICVYIAEPAGVALMMETPPKDRKIVSQGFAFNMWSVGTLYVCMLLCLDDPQMTNVDWQFIMFLVAVPAVVFFLASGLFLQESPVWLATRDVQAAKRNLEWMMFWNSSEKVDVEVVNESSSSTTRVSFSEALLGKNLFTTFAICWGFVVYNMASTGGNYAFPSLLSDVSTTSPVATLAAGALLEVPGNMLAIWMTAFPRRIVFVLYLCGMGSCLATLALATTFGVYGTAGLTNMFDCCYYFNKLFMQFGGTVLHVYVCELYAAEFRGRAFAFASAVGKVSGILAPTLFELMHATAFLWTIVVISIVNLILFLYLPETMPFRDDTVLTQEEWQKEAAAKPLSDQ</sequence>
<dbReference type="InterPro" id="IPR005829">
    <property type="entry name" value="Sugar_transporter_CS"/>
</dbReference>
<dbReference type="PROSITE" id="PS50850">
    <property type="entry name" value="MFS"/>
    <property type="match status" value="1"/>
</dbReference>
<gene>
    <name evidence="8" type="ORF">NSCI0253_LOCUS6252</name>
</gene>
<evidence type="ECO:0000313" key="8">
    <source>
        <dbReference type="EMBL" id="CAD8831905.1"/>
    </source>
</evidence>
<evidence type="ECO:0000256" key="2">
    <source>
        <dbReference type="ARBA" id="ARBA00022448"/>
    </source>
</evidence>
<evidence type="ECO:0000256" key="3">
    <source>
        <dbReference type="ARBA" id="ARBA00022692"/>
    </source>
</evidence>
<keyword evidence="4 6" id="KW-1133">Transmembrane helix</keyword>
<protein>
    <recommendedName>
        <fullName evidence="7">Major facilitator superfamily (MFS) profile domain-containing protein</fullName>
    </recommendedName>
</protein>
<proteinExistence type="predicted"/>
<feature type="transmembrane region" description="Helical" evidence="6">
    <location>
        <begin position="149"/>
        <end position="171"/>
    </location>
</feature>
<keyword evidence="3 6" id="KW-0812">Transmembrane</keyword>
<dbReference type="PANTHER" id="PTHR23511:SF5">
    <property type="entry name" value="MAJOR FACILITATOR-TYPE TRANSPORTER HXNZ-RELATED"/>
    <property type="match status" value="1"/>
</dbReference>
<feature type="transmembrane region" description="Helical" evidence="6">
    <location>
        <begin position="183"/>
        <end position="203"/>
    </location>
</feature>
<dbReference type="InterPro" id="IPR036259">
    <property type="entry name" value="MFS_trans_sf"/>
</dbReference>
<comment type="subcellular location">
    <subcellularLocation>
        <location evidence="1">Membrane</location>
        <topology evidence="1">Multi-pass membrane protein</topology>
    </subcellularLocation>
</comment>
<feature type="transmembrane region" description="Helical" evidence="6">
    <location>
        <begin position="24"/>
        <end position="44"/>
    </location>
</feature>
<evidence type="ECO:0000256" key="6">
    <source>
        <dbReference type="SAM" id="Phobius"/>
    </source>
</evidence>
<dbReference type="PANTHER" id="PTHR23511">
    <property type="entry name" value="SYNAPTIC VESICLE GLYCOPROTEIN 2"/>
    <property type="match status" value="1"/>
</dbReference>
<accession>A0A7S1EYN1</accession>
<dbReference type="PROSITE" id="PS00216">
    <property type="entry name" value="SUGAR_TRANSPORT_1"/>
    <property type="match status" value="1"/>
</dbReference>
<keyword evidence="5 6" id="KW-0472">Membrane</keyword>
<feature type="transmembrane region" description="Helical" evidence="6">
    <location>
        <begin position="417"/>
        <end position="437"/>
    </location>
</feature>
<dbReference type="InterPro" id="IPR005828">
    <property type="entry name" value="MFS_sugar_transport-like"/>
</dbReference>
<dbReference type="InterPro" id="IPR020846">
    <property type="entry name" value="MFS_dom"/>
</dbReference>
<feature type="transmembrane region" description="Helical" evidence="6">
    <location>
        <begin position="114"/>
        <end position="137"/>
    </location>
</feature>
<feature type="transmembrane region" description="Helical" evidence="6">
    <location>
        <begin position="92"/>
        <end position="108"/>
    </location>
</feature>
<feature type="transmembrane region" description="Helical" evidence="6">
    <location>
        <begin position="324"/>
        <end position="347"/>
    </location>
</feature>
<evidence type="ECO:0000256" key="4">
    <source>
        <dbReference type="ARBA" id="ARBA00022989"/>
    </source>
</evidence>
<dbReference type="Pfam" id="PF00083">
    <property type="entry name" value="Sugar_tr"/>
    <property type="match status" value="1"/>
</dbReference>
<keyword evidence="2" id="KW-0813">Transport</keyword>
<evidence type="ECO:0000256" key="1">
    <source>
        <dbReference type="ARBA" id="ARBA00004141"/>
    </source>
</evidence>
<evidence type="ECO:0000259" key="7">
    <source>
        <dbReference type="PROSITE" id="PS50850"/>
    </source>
</evidence>